<dbReference type="Gene3D" id="3.20.20.370">
    <property type="entry name" value="Glycoside hydrolase/deacetylase"/>
    <property type="match status" value="1"/>
</dbReference>
<dbReference type="Proteomes" id="UP001183794">
    <property type="component" value="Unassembled WGS sequence"/>
</dbReference>
<gene>
    <name evidence="2" type="ORF">J2S62_001084</name>
</gene>
<reference evidence="2 3" key="1">
    <citation type="submission" date="2023-07" db="EMBL/GenBank/DDBJ databases">
        <title>Sequencing the genomes of 1000 actinobacteria strains.</title>
        <authorList>
            <person name="Klenk H.-P."/>
        </authorList>
    </citation>
    <scope>NUCLEOTIDE SEQUENCE [LARGE SCALE GENOMIC DNA]</scope>
    <source>
        <strain evidence="2 3">DSM 22966</strain>
    </source>
</reference>
<dbReference type="SUPFAM" id="SSF88713">
    <property type="entry name" value="Glycoside hydrolase/deacetylase"/>
    <property type="match status" value="1"/>
</dbReference>
<sequence length="590" mass="65249">MSKTYKLSPAARALFGTVLVAVPAATVAGLFLITDDGIVPHENSALVEQYAQASLEGSSAADPRTFSASYGKSEGTETLVLYDDEAAEAESAEMYAIVSGNLATHFGSVEIKPLDEYSAGDLAEYDGAVYVGTDYRTDVPEALVDDVLTGNTKVLWVGENVEALASEGNQAEFVARYGWDPNTIETVESSDVNQLFYNDAVLSRFDGAEEARDANGAKIPRTVDTPVITDQDRVEVVATASSAEEGGTDEHPWVIRSENLTHLVELPYHFIDRNELYLVFADLYYDLLAPDTKESQRAAVRLEDVNAESSPEQLRAIADYLHAENVPFQVAVIPVMIDRTPDEEDFYGLSLQDSPEVVEALKYMQQRGGTLIQHGTTHQYGAADNPYSGRSGDDYEFYGYGCSATELPPFEWEECDNSSWVRKKDPLPKDDIDDHRARLAHGREIMIEAGLGEPKIFETPHYTASVNAYTAMAEEYDARYEQVEYYAGMLSGGEFTSEHSYGQIFPYAVHDIYGSTVYPENLQNPTEKEQNNHPARPPQLLVDRAEANLAVTESTASFYFHPFLDLDYLAEVVDGIKDLGYEFVPVTELE</sequence>
<accession>A0ABU2AZP2</accession>
<dbReference type="RefSeq" id="WP_310172279.1">
    <property type="nucleotide sequence ID" value="NZ_BAABHE010000002.1"/>
</dbReference>
<comment type="caution">
    <text evidence="2">The sequence shown here is derived from an EMBL/GenBank/DDBJ whole genome shotgun (WGS) entry which is preliminary data.</text>
</comment>
<name>A0ABU2AZP2_9MICC</name>
<proteinExistence type="predicted"/>
<keyword evidence="1" id="KW-0812">Transmembrane</keyword>
<keyword evidence="1" id="KW-1133">Transmembrane helix</keyword>
<protein>
    <submittedName>
        <fullName evidence="2">Uncharacterized protein YdaL</fullName>
    </submittedName>
</protein>
<keyword evidence="1" id="KW-0472">Membrane</keyword>
<dbReference type="EMBL" id="JAVDYJ010000001">
    <property type="protein sequence ID" value="MDR7346827.1"/>
    <property type="molecule type" value="Genomic_DNA"/>
</dbReference>
<dbReference type="Pfam" id="PF10096">
    <property type="entry name" value="DUF2334"/>
    <property type="match status" value="1"/>
</dbReference>
<organism evidence="2 3">
    <name type="scientific">Enteractinococcus fodinae</name>
    <dbReference type="NCBI Taxonomy" id="684663"/>
    <lineage>
        <taxon>Bacteria</taxon>
        <taxon>Bacillati</taxon>
        <taxon>Actinomycetota</taxon>
        <taxon>Actinomycetes</taxon>
        <taxon>Micrococcales</taxon>
        <taxon>Micrococcaceae</taxon>
    </lineage>
</organism>
<dbReference type="InterPro" id="IPR018763">
    <property type="entry name" value="DUF2334"/>
</dbReference>
<dbReference type="InterPro" id="IPR011330">
    <property type="entry name" value="Glyco_hydro/deAcase_b/a-brl"/>
</dbReference>
<feature type="transmembrane region" description="Helical" evidence="1">
    <location>
        <begin position="12"/>
        <end position="33"/>
    </location>
</feature>
<keyword evidence="3" id="KW-1185">Reference proteome</keyword>
<evidence type="ECO:0000313" key="2">
    <source>
        <dbReference type="EMBL" id="MDR7346827.1"/>
    </source>
</evidence>
<evidence type="ECO:0000313" key="3">
    <source>
        <dbReference type="Proteomes" id="UP001183794"/>
    </source>
</evidence>
<evidence type="ECO:0000256" key="1">
    <source>
        <dbReference type="SAM" id="Phobius"/>
    </source>
</evidence>